<evidence type="ECO:0000313" key="1">
    <source>
        <dbReference type="EMBL" id="KAK4173935.1"/>
    </source>
</evidence>
<comment type="caution">
    <text evidence="1">The sequence shown here is derived from an EMBL/GenBank/DDBJ whole genome shotgun (WGS) entry which is preliminary data.</text>
</comment>
<dbReference type="Proteomes" id="UP001302321">
    <property type="component" value="Unassembled WGS sequence"/>
</dbReference>
<reference evidence="1" key="1">
    <citation type="journal article" date="2023" name="Mol. Phylogenet. Evol.">
        <title>Genome-scale phylogeny and comparative genomics of the fungal order Sordariales.</title>
        <authorList>
            <person name="Hensen N."/>
            <person name="Bonometti L."/>
            <person name="Westerberg I."/>
            <person name="Brannstrom I.O."/>
            <person name="Guillou S."/>
            <person name="Cros-Aarteil S."/>
            <person name="Calhoun S."/>
            <person name="Haridas S."/>
            <person name="Kuo A."/>
            <person name="Mondo S."/>
            <person name="Pangilinan J."/>
            <person name="Riley R."/>
            <person name="LaButti K."/>
            <person name="Andreopoulos B."/>
            <person name="Lipzen A."/>
            <person name="Chen C."/>
            <person name="Yan M."/>
            <person name="Daum C."/>
            <person name="Ng V."/>
            <person name="Clum A."/>
            <person name="Steindorff A."/>
            <person name="Ohm R.A."/>
            <person name="Martin F."/>
            <person name="Silar P."/>
            <person name="Natvig D.O."/>
            <person name="Lalanne C."/>
            <person name="Gautier V."/>
            <person name="Ament-Velasquez S.L."/>
            <person name="Kruys A."/>
            <person name="Hutchinson M.I."/>
            <person name="Powell A.J."/>
            <person name="Barry K."/>
            <person name="Miller A.N."/>
            <person name="Grigoriev I.V."/>
            <person name="Debuchy R."/>
            <person name="Gladieux P."/>
            <person name="Hiltunen Thoren M."/>
            <person name="Johannesson H."/>
        </authorList>
    </citation>
    <scope>NUCLEOTIDE SEQUENCE</scope>
    <source>
        <strain evidence="1">CBS 892.96</strain>
    </source>
</reference>
<dbReference type="AlphaFoldDB" id="A0AAN7A5E2"/>
<keyword evidence="2" id="KW-1185">Reference proteome</keyword>
<reference evidence="1" key="2">
    <citation type="submission" date="2023-05" db="EMBL/GenBank/DDBJ databases">
        <authorList>
            <consortium name="Lawrence Berkeley National Laboratory"/>
            <person name="Steindorff A."/>
            <person name="Hensen N."/>
            <person name="Bonometti L."/>
            <person name="Westerberg I."/>
            <person name="Brannstrom I.O."/>
            <person name="Guillou S."/>
            <person name="Cros-Aarteil S."/>
            <person name="Calhoun S."/>
            <person name="Haridas S."/>
            <person name="Kuo A."/>
            <person name="Mondo S."/>
            <person name="Pangilinan J."/>
            <person name="Riley R."/>
            <person name="Labutti K."/>
            <person name="Andreopoulos B."/>
            <person name="Lipzen A."/>
            <person name="Chen C."/>
            <person name="Yanf M."/>
            <person name="Daum C."/>
            <person name="Ng V."/>
            <person name="Clum A."/>
            <person name="Ohm R."/>
            <person name="Martin F."/>
            <person name="Silar P."/>
            <person name="Natvig D."/>
            <person name="Lalanne C."/>
            <person name="Gautier V."/>
            <person name="Ament-Velasquez S.L."/>
            <person name="Kruys A."/>
            <person name="Hutchinson M.I."/>
            <person name="Powell A.J."/>
            <person name="Barry K."/>
            <person name="Miller A.N."/>
            <person name="Grigoriev I.V."/>
            <person name="Debuchy R."/>
            <person name="Gladieux P."/>
            <person name="Thoren M.H."/>
            <person name="Johannesson H."/>
        </authorList>
    </citation>
    <scope>NUCLEOTIDE SEQUENCE</scope>
    <source>
        <strain evidence="1">CBS 892.96</strain>
    </source>
</reference>
<evidence type="ECO:0000313" key="2">
    <source>
        <dbReference type="Proteomes" id="UP001302321"/>
    </source>
</evidence>
<name>A0AAN7A5E2_9PEZI</name>
<gene>
    <name evidence="1" type="ORF">QBC36DRAFT_313436</name>
</gene>
<protein>
    <submittedName>
        <fullName evidence="1">Uncharacterized protein</fullName>
    </submittedName>
</protein>
<organism evidence="1 2">
    <name type="scientific">Triangularia setosa</name>
    <dbReference type="NCBI Taxonomy" id="2587417"/>
    <lineage>
        <taxon>Eukaryota</taxon>
        <taxon>Fungi</taxon>
        <taxon>Dikarya</taxon>
        <taxon>Ascomycota</taxon>
        <taxon>Pezizomycotina</taxon>
        <taxon>Sordariomycetes</taxon>
        <taxon>Sordariomycetidae</taxon>
        <taxon>Sordariales</taxon>
        <taxon>Podosporaceae</taxon>
        <taxon>Triangularia</taxon>
    </lineage>
</organism>
<sequence length="140" mass="14691">MPSSVAPAAPPTSTLVASSVFVPPSSGPMAPSLAVGGVAANSSNNDVVQMVGDLKKQKVKAPKPLLGAITRVEKVEMAVDNNGRDHDIHHAQADIKIVEEGLFQGMGERLNELLIQNGNDIAKNSQHTLEHSEDIDGHDA</sequence>
<dbReference type="EMBL" id="MU866311">
    <property type="protein sequence ID" value="KAK4173935.1"/>
    <property type="molecule type" value="Genomic_DNA"/>
</dbReference>
<proteinExistence type="predicted"/>
<accession>A0AAN7A5E2</accession>